<dbReference type="RefSeq" id="WP_268041755.1">
    <property type="nucleotide sequence ID" value="NZ_JAPQER010000007.1"/>
</dbReference>
<protein>
    <submittedName>
        <fullName evidence="3">Tyrosine-type recombinase/integrase</fullName>
    </submittedName>
</protein>
<evidence type="ECO:0000313" key="4">
    <source>
        <dbReference type="Proteomes" id="UP001078443"/>
    </source>
</evidence>
<evidence type="ECO:0000259" key="2">
    <source>
        <dbReference type="PROSITE" id="PS51898"/>
    </source>
</evidence>
<evidence type="ECO:0000313" key="3">
    <source>
        <dbReference type="EMBL" id="MCY6485433.1"/>
    </source>
</evidence>
<dbReference type="PROSITE" id="PS51898">
    <property type="entry name" value="TYR_RECOMBINASE"/>
    <property type="match status" value="1"/>
</dbReference>
<gene>
    <name evidence="3" type="ORF">OW763_13950</name>
</gene>
<dbReference type="SUPFAM" id="SSF56349">
    <property type="entry name" value="DNA breaking-rejoining enzymes"/>
    <property type="match status" value="1"/>
</dbReference>
<keyword evidence="4" id="KW-1185">Reference proteome</keyword>
<dbReference type="EMBL" id="JAPQER010000007">
    <property type="protein sequence ID" value="MCY6485433.1"/>
    <property type="molecule type" value="Genomic_DNA"/>
</dbReference>
<keyword evidence="1" id="KW-0233">DNA recombination</keyword>
<dbReference type="InterPro" id="IPR011010">
    <property type="entry name" value="DNA_brk_join_enz"/>
</dbReference>
<dbReference type="Gene3D" id="1.10.443.10">
    <property type="entry name" value="Intergrase catalytic core"/>
    <property type="match status" value="1"/>
</dbReference>
<dbReference type="InterPro" id="IPR002104">
    <property type="entry name" value="Integrase_catalytic"/>
</dbReference>
<evidence type="ECO:0000256" key="1">
    <source>
        <dbReference type="ARBA" id="ARBA00023172"/>
    </source>
</evidence>
<accession>A0ABT4D2F8</accession>
<sequence length="110" mass="12992">MFKSLKFRGLLWNLKESVEPIRSEKKIKDLKKYLLGSNNIRNYTLIVLGLNSALRISDILNLTWNDIYDFEERTFRSHVYIKEKKTGKDKKFLLNNNAVFALNKLKKQLG</sequence>
<reference evidence="3" key="1">
    <citation type="submission" date="2022-12" db="EMBL/GenBank/DDBJ databases">
        <authorList>
            <person name="Wang J."/>
        </authorList>
    </citation>
    <scope>NUCLEOTIDE SEQUENCE</scope>
    <source>
        <strain evidence="3">HY-45-18</strain>
    </source>
</reference>
<dbReference type="Pfam" id="PF00589">
    <property type="entry name" value="Phage_integrase"/>
    <property type="match status" value="1"/>
</dbReference>
<dbReference type="InterPro" id="IPR013762">
    <property type="entry name" value="Integrase-like_cat_sf"/>
</dbReference>
<organism evidence="3 4">
    <name type="scientific">Clostridium aestuarii</name>
    <dbReference type="NCBI Taxonomy" id="338193"/>
    <lineage>
        <taxon>Bacteria</taxon>
        <taxon>Bacillati</taxon>
        <taxon>Bacillota</taxon>
        <taxon>Clostridia</taxon>
        <taxon>Eubacteriales</taxon>
        <taxon>Clostridiaceae</taxon>
        <taxon>Clostridium</taxon>
    </lineage>
</organism>
<name>A0ABT4D2F8_9CLOT</name>
<comment type="caution">
    <text evidence="3">The sequence shown here is derived from an EMBL/GenBank/DDBJ whole genome shotgun (WGS) entry which is preliminary data.</text>
</comment>
<feature type="domain" description="Tyr recombinase" evidence="2">
    <location>
        <begin position="16"/>
        <end position="110"/>
    </location>
</feature>
<dbReference type="Proteomes" id="UP001078443">
    <property type="component" value="Unassembled WGS sequence"/>
</dbReference>
<proteinExistence type="predicted"/>